<evidence type="ECO:0000256" key="9">
    <source>
        <dbReference type="SAM" id="Phobius"/>
    </source>
</evidence>
<dbReference type="Gene3D" id="1.20.5.1930">
    <property type="match status" value="1"/>
</dbReference>
<dbReference type="PANTHER" id="PTHR24421">
    <property type="entry name" value="NITRATE/NITRITE SENSOR PROTEIN NARX-RELATED"/>
    <property type="match status" value="1"/>
</dbReference>
<keyword evidence="3" id="KW-0597">Phosphoprotein</keyword>
<name>A0A2S0HYG2_9FLAO</name>
<accession>A0A2S0HYG2</accession>
<protein>
    <recommendedName>
        <fullName evidence="2">histidine kinase</fullName>
        <ecNumber evidence="2">2.7.13.3</ecNumber>
    </recommendedName>
</protein>
<dbReference type="Proteomes" id="UP000238442">
    <property type="component" value="Chromosome"/>
</dbReference>
<keyword evidence="6 11" id="KW-0418">Kinase</keyword>
<dbReference type="AlphaFoldDB" id="A0A2S0HYG2"/>
<dbReference type="CDD" id="cd16917">
    <property type="entry name" value="HATPase_UhpB-NarQ-NarX-like"/>
    <property type="match status" value="1"/>
</dbReference>
<evidence type="ECO:0000259" key="10">
    <source>
        <dbReference type="PROSITE" id="PS50109"/>
    </source>
</evidence>
<dbReference type="EC" id="2.7.13.3" evidence="2"/>
<keyword evidence="8" id="KW-0902">Two-component regulatory system</keyword>
<sequence>MQKEELLLIFYFVVVIFALIVFVILFFIAFQRRKDKLIMERIETQQKFEKELTDAQLEIQEQTLKNIAWELHDNVGQLLSVANIQLNMLQANVSPEFSPQIKETKDVVTATVQEVRALSKTLNTDVIQHNGLIASVRTELERFNRLNFLHAELKIEGEEKFIRSEDEIIIFRILQEFFSNVIKHAKANILFVFLCYREKELEITVEDDGTGFDTSVNRDSSGLHNMKSRANLLGARYELASQPGKGTKLNLVYPLKS</sequence>
<evidence type="ECO:0000256" key="6">
    <source>
        <dbReference type="ARBA" id="ARBA00022777"/>
    </source>
</evidence>
<dbReference type="SUPFAM" id="SSF55874">
    <property type="entry name" value="ATPase domain of HSP90 chaperone/DNA topoisomerase II/histidine kinase"/>
    <property type="match status" value="1"/>
</dbReference>
<evidence type="ECO:0000256" key="4">
    <source>
        <dbReference type="ARBA" id="ARBA00022679"/>
    </source>
</evidence>
<keyword evidence="9" id="KW-0472">Membrane</keyword>
<feature type="domain" description="Histidine kinase" evidence="10">
    <location>
        <begin position="66"/>
        <end position="257"/>
    </location>
</feature>
<gene>
    <name evidence="11" type="ORF">C5O00_11320</name>
</gene>
<evidence type="ECO:0000313" key="12">
    <source>
        <dbReference type="Proteomes" id="UP000238442"/>
    </source>
</evidence>
<dbReference type="InterPro" id="IPR036890">
    <property type="entry name" value="HATPase_C_sf"/>
</dbReference>
<dbReference type="GO" id="GO:0016020">
    <property type="term" value="C:membrane"/>
    <property type="evidence" value="ECO:0007669"/>
    <property type="project" value="InterPro"/>
</dbReference>
<proteinExistence type="predicted"/>
<keyword evidence="4" id="KW-0808">Transferase</keyword>
<evidence type="ECO:0000256" key="1">
    <source>
        <dbReference type="ARBA" id="ARBA00000085"/>
    </source>
</evidence>
<dbReference type="SMART" id="SM00387">
    <property type="entry name" value="HATPase_c"/>
    <property type="match status" value="1"/>
</dbReference>
<dbReference type="GO" id="GO:0046983">
    <property type="term" value="F:protein dimerization activity"/>
    <property type="evidence" value="ECO:0007669"/>
    <property type="project" value="InterPro"/>
</dbReference>
<keyword evidence="5" id="KW-0547">Nucleotide-binding</keyword>
<organism evidence="11 12">
    <name type="scientific">Pukyongia salina</name>
    <dbReference type="NCBI Taxonomy" id="2094025"/>
    <lineage>
        <taxon>Bacteria</taxon>
        <taxon>Pseudomonadati</taxon>
        <taxon>Bacteroidota</taxon>
        <taxon>Flavobacteriia</taxon>
        <taxon>Flavobacteriales</taxon>
        <taxon>Flavobacteriaceae</taxon>
        <taxon>Pukyongia</taxon>
    </lineage>
</organism>
<dbReference type="Pfam" id="PF02518">
    <property type="entry name" value="HATPase_c"/>
    <property type="match status" value="1"/>
</dbReference>
<reference evidence="11 12" key="1">
    <citation type="submission" date="2018-02" db="EMBL/GenBank/DDBJ databases">
        <title>Genomic analysis of the strain RR4-38 isolated from a seawater recirculating aquaculture system.</title>
        <authorList>
            <person name="Kim Y.-S."/>
            <person name="Jang Y.H."/>
            <person name="Kim K.-H."/>
        </authorList>
    </citation>
    <scope>NUCLEOTIDE SEQUENCE [LARGE SCALE GENOMIC DNA]</scope>
    <source>
        <strain evidence="11 12">RR4-38</strain>
    </source>
</reference>
<keyword evidence="7" id="KW-0067">ATP-binding</keyword>
<keyword evidence="12" id="KW-1185">Reference proteome</keyword>
<evidence type="ECO:0000256" key="5">
    <source>
        <dbReference type="ARBA" id="ARBA00022741"/>
    </source>
</evidence>
<dbReference type="GO" id="GO:0005524">
    <property type="term" value="F:ATP binding"/>
    <property type="evidence" value="ECO:0007669"/>
    <property type="project" value="UniProtKB-KW"/>
</dbReference>
<dbReference type="OrthoDB" id="9760839at2"/>
<evidence type="ECO:0000256" key="7">
    <source>
        <dbReference type="ARBA" id="ARBA00022840"/>
    </source>
</evidence>
<keyword evidence="9" id="KW-0812">Transmembrane</keyword>
<evidence type="ECO:0000256" key="8">
    <source>
        <dbReference type="ARBA" id="ARBA00023012"/>
    </source>
</evidence>
<dbReference type="Pfam" id="PF07730">
    <property type="entry name" value="HisKA_3"/>
    <property type="match status" value="1"/>
</dbReference>
<dbReference type="GO" id="GO:0000155">
    <property type="term" value="F:phosphorelay sensor kinase activity"/>
    <property type="evidence" value="ECO:0007669"/>
    <property type="project" value="InterPro"/>
</dbReference>
<comment type="catalytic activity">
    <reaction evidence="1">
        <text>ATP + protein L-histidine = ADP + protein N-phospho-L-histidine.</text>
        <dbReference type="EC" id="2.7.13.3"/>
    </reaction>
</comment>
<dbReference type="KEGG" id="aue:C5O00_11320"/>
<dbReference type="InterPro" id="IPR011712">
    <property type="entry name" value="Sig_transdc_His_kin_sub3_dim/P"/>
</dbReference>
<dbReference type="PROSITE" id="PS50109">
    <property type="entry name" value="HIS_KIN"/>
    <property type="match status" value="1"/>
</dbReference>
<feature type="transmembrane region" description="Helical" evidence="9">
    <location>
        <begin position="6"/>
        <end position="30"/>
    </location>
</feature>
<evidence type="ECO:0000256" key="2">
    <source>
        <dbReference type="ARBA" id="ARBA00012438"/>
    </source>
</evidence>
<evidence type="ECO:0000256" key="3">
    <source>
        <dbReference type="ARBA" id="ARBA00022553"/>
    </source>
</evidence>
<dbReference type="InterPro" id="IPR005467">
    <property type="entry name" value="His_kinase_dom"/>
</dbReference>
<dbReference type="InterPro" id="IPR003594">
    <property type="entry name" value="HATPase_dom"/>
</dbReference>
<dbReference type="EMBL" id="CP027062">
    <property type="protein sequence ID" value="AVI51721.1"/>
    <property type="molecule type" value="Genomic_DNA"/>
</dbReference>
<dbReference type="PANTHER" id="PTHR24421:SF10">
    <property type="entry name" value="NITRATE_NITRITE SENSOR PROTEIN NARQ"/>
    <property type="match status" value="1"/>
</dbReference>
<dbReference type="Gene3D" id="3.30.565.10">
    <property type="entry name" value="Histidine kinase-like ATPase, C-terminal domain"/>
    <property type="match status" value="1"/>
</dbReference>
<keyword evidence="9" id="KW-1133">Transmembrane helix</keyword>
<evidence type="ECO:0000313" key="11">
    <source>
        <dbReference type="EMBL" id="AVI51721.1"/>
    </source>
</evidence>
<dbReference type="InterPro" id="IPR050482">
    <property type="entry name" value="Sensor_HK_TwoCompSys"/>
</dbReference>